<dbReference type="SUPFAM" id="SSF47823">
    <property type="entry name" value="lambda integrase-like, N-terminal domain"/>
    <property type="match status" value="1"/>
</dbReference>
<evidence type="ECO:0000259" key="14">
    <source>
        <dbReference type="PROSITE" id="PS51900"/>
    </source>
</evidence>
<dbReference type="GO" id="GO:0051301">
    <property type="term" value="P:cell division"/>
    <property type="evidence" value="ECO:0007669"/>
    <property type="project" value="UniProtKB-KW"/>
</dbReference>
<evidence type="ECO:0000256" key="4">
    <source>
        <dbReference type="ARBA" id="ARBA00022490"/>
    </source>
</evidence>
<dbReference type="PANTHER" id="PTHR30349:SF81">
    <property type="entry name" value="TYROSINE RECOMBINASE XERC"/>
    <property type="match status" value="1"/>
</dbReference>
<proteinExistence type="inferred from homology"/>
<dbReference type="Pfam" id="PF02899">
    <property type="entry name" value="Phage_int_SAM_1"/>
    <property type="match status" value="1"/>
</dbReference>
<evidence type="ECO:0000256" key="10">
    <source>
        <dbReference type="ARBA" id="ARBA00023306"/>
    </source>
</evidence>
<comment type="subunit">
    <text evidence="11">Forms a cyclic heterotetrameric complex composed of two molecules of XerC and two molecules of XerD.</text>
</comment>
<feature type="active site" evidence="11">
    <location>
        <position position="247"/>
    </location>
</feature>
<feature type="active site" evidence="11">
    <location>
        <position position="375"/>
    </location>
</feature>
<evidence type="ECO:0000256" key="8">
    <source>
        <dbReference type="ARBA" id="ARBA00023125"/>
    </source>
</evidence>
<dbReference type="Gene3D" id="1.10.150.130">
    <property type="match status" value="1"/>
</dbReference>
<evidence type="ECO:0000313" key="16">
    <source>
        <dbReference type="Proteomes" id="UP001139158"/>
    </source>
</evidence>
<keyword evidence="4 11" id="KW-0963">Cytoplasm</keyword>
<keyword evidence="8 11" id="KW-0238">DNA-binding</keyword>
<keyword evidence="16" id="KW-1185">Reference proteome</keyword>
<dbReference type="InterPro" id="IPR002104">
    <property type="entry name" value="Integrase_catalytic"/>
</dbReference>
<dbReference type="EMBL" id="JAJFZV010000017">
    <property type="protein sequence ID" value="MCC3299227.1"/>
    <property type="molecule type" value="Genomic_DNA"/>
</dbReference>
<evidence type="ECO:0000256" key="3">
    <source>
        <dbReference type="ARBA" id="ARBA00015810"/>
    </source>
</evidence>
<evidence type="ECO:0000256" key="9">
    <source>
        <dbReference type="ARBA" id="ARBA00023172"/>
    </source>
</evidence>
<dbReference type="GO" id="GO:0003677">
    <property type="term" value="F:DNA binding"/>
    <property type="evidence" value="ECO:0007669"/>
    <property type="project" value="UniProtKB-UniRule"/>
</dbReference>
<evidence type="ECO:0000256" key="2">
    <source>
        <dbReference type="ARBA" id="ARBA00010450"/>
    </source>
</evidence>
<dbReference type="InterPro" id="IPR004107">
    <property type="entry name" value="Integrase_SAM-like_N"/>
</dbReference>
<dbReference type="Gene3D" id="1.10.443.10">
    <property type="entry name" value="Intergrase catalytic core"/>
    <property type="match status" value="1"/>
</dbReference>
<dbReference type="PROSITE" id="PS51900">
    <property type="entry name" value="CB"/>
    <property type="match status" value="1"/>
</dbReference>
<dbReference type="Pfam" id="PF00589">
    <property type="entry name" value="Phage_integrase"/>
    <property type="match status" value="1"/>
</dbReference>
<keyword evidence="6 11" id="KW-0159">Chromosome partition</keyword>
<accession>A0A9X1MHZ0</accession>
<evidence type="ECO:0000313" key="15">
    <source>
        <dbReference type="EMBL" id="MCC3299227.1"/>
    </source>
</evidence>
<dbReference type="HAMAP" id="MF_01807">
    <property type="entry name" value="Recomb_XerD"/>
    <property type="match status" value="1"/>
</dbReference>
<name>A0A9X1MHZ0_9MICC</name>
<evidence type="ECO:0000256" key="11">
    <source>
        <dbReference type="HAMAP-Rule" id="MF_01807"/>
    </source>
</evidence>
<feature type="domain" description="Tyr recombinase" evidence="13">
    <location>
        <begin position="207"/>
        <end position="397"/>
    </location>
</feature>
<dbReference type="InterPro" id="IPR044068">
    <property type="entry name" value="CB"/>
</dbReference>
<feature type="active site" evidence="11">
    <location>
        <position position="277"/>
    </location>
</feature>
<dbReference type="Proteomes" id="UP001139158">
    <property type="component" value="Unassembled WGS sequence"/>
</dbReference>
<comment type="subcellular location">
    <subcellularLocation>
        <location evidence="1 11">Cytoplasm</location>
    </subcellularLocation>
</comment>
<keyword evidence="9 11" id="KW-0233">DNA recombination</keyword>
<dbReference type="HAMAP" id="MF_01808">
    <property type="entry name" value="Recomb_XerC_XerD"/>
    <property type="match status" value="1"/>
</dbReference>
<dbReference type="InterPro" id="IPR011010">
    <property type="entry name" value="DNA_brk_join_enz"/>
</dbReference>
<evidence type="ECO:0000256" key="12">
    <source>
        <dbReference type="SAM" id="MobiDB-lite"/>
    </source>
</evidence>
<dbReference type="CDD" id="cd00798">
    <property type="entry name" value="INT_XerDC_C"/>
    <property type="match status" value="1"/>
</dbReference>
<sequence>MIPAFPAAGGSTSAQGPAAGSRASDLPVPSINDTIELDLQSQLNPTLVLDRSGLAAAATSEDAVSAGPGESTAAAPQAPRAARSSQRSADDLRATAVGRAIGAYLQHMAVERGLAQNTVDAYRRDLVRYARFLASNDRADPAAITRHDVTAFARSIAEGSDGASALSMRSAARTIVAVRGLHKFWALEGITTTDPAADVHPPMAGKRLPKAISVDEVTRILEAVPLDTPTGLRDRALLEFLYSTGARISEAVGLDIDDLSLERIPANGPDVVRLFGKGSKERLVPLGSYAARALDDYLVRGRPGAAAKGKGTPALFLNARGGRLSRQSAWTILKSAAERAKIDRDVSPHTLRHSFATHLIEGGADVRVVQELLGHASVTTTQVYTLVTADTLREVYAAAHPRAL</sequence>
<keyword evidence="7 11" id="KW-0229">DNA integration</keyword>
<dbReference type="InterPro" id="IPR010998">
    <property type="entry name" value="Integrase_recombinase_N"/>
</dbReference>
<feature type="active site" evidence="11">
    <location>
        <position position="352"/>
    </location>
</feature>
<dbReference type="GO" id="GO:0005737">
    <property type="term" value="C:cytoplasm"/>
    <property type="evidence" value="ECO:0007669"/>
    <property type="project" value="UniProtKB-SubCell"/>
</dbReference>
<dbReference type="PANTHER" id="PTHR30349">
    <property type="entry name" value="PHAGE INTEGRASE-RELATED"/>
    <property type="match status" value="1"/>
</dbReference>
<dbReference type="GO" id="GO:0009037">
    <property type="term" value="F:tyrosine-based site-specific recombinase activity"/>
    <property type="evidence" value="ECO:0007669"/>
    <property type="project" value="UniProtKB-UniRule"/>
</dbReference>
<dbReference type="InterPro" id="IPR013762">
    <property type="entry name" value="Integrase-like_cat_sf"/>
</dbReference>
<feature type="region of interest" description="Disordered" evidence="12">
    <location>
        <begin position="60"/>
        <end position="90"/>
    </location>
</feature>
<feature type="compositionally biased region" description="Low complexity" evidence="12">
    <location>
        <begin position="73"/>
        <end position="87"/>
    </location>
</feature>
<dbReference type="NCBIfam" id="TIGR02225">
    <property type="entry name" value="recomb_XerD"/>
    <property type="match status" value="1"/>
</dbReference>
<reference evidence="15" key="1">
    <citation type="submission" date="2021-10" db="EMBL/GenBank/DDBJ databases">
        <title>Novel species in genus Arthrobacter.</title>
        <authorList>
            <person name="Liu Y."/>
        </authorList>
    </citation>
    <scope>NUCLEOTIDE SEQUENCE</scope>
    <source>
        <strain evidence="15">Zg-Y453</strain>
    </source>
</reference>
<comment type="similarity">
    <text evidence="2 11">Belongs to the 'phage' integrase family. XerD subfamily.</text>
</comment>
<gene>
    <name evidence="11 15" type="primary">xerD</name>
    <name evidence="15" type="ORF">LJ757_15660</name>
</gene>
<feature type="region of interest" description="Disordered" evidence="12">
    <location>
        <begin position="1"/>
        <end position="27"/>
    </location>
</feature>
<dbReference type="SUPFAM" id="SSF56349">
    <property type="entry name" value="DNA breaking-rejoining enzymes"/>
    <property type="match status" value="1"/>
</dbReference>
<evidence type="ECO:0000259" key="13">
    <source>
        <dbReference type="PROSITE" id="PS51898"/>
    </source>
</evidence>
<dbReference type="InterPro" id="IPR011932">
    <property type="entry name" value="Recomb_XerD"/>
</dbReference>
<dbReference type="InterPro" id="IPR023009">
    <property type="entry name" value="Tyrosine_recombinase_XerC/XerD"/>
</dbReference>
<feature type="active site" evidence="11">
    <location>
        <position position="349"/>
    </location>
</feature>
<comment type="function">
    <text evidence="11">Site-specific tyrosine recombinase, which acts by catalyzing the cutting and rejoining of the recombining DNA molecules. The XerC-XerD complex is essential to convert dimers of the bacterial chromosome into monomers to permit their segregation at cell division. It also contributes to the segregational stability of plasmids.</text>
</comment>
<protein>
    <recommendedName>
        <fullName evidence="3 11">Tyrosine recombinase XerD</fullName>
    </recommendedName>
</protein>
<evidence type="ECO:0000256" key="7">
    <source>
        <dbReference type="ARBA" id="ARBA00022908"/>
    </source>
</evidence>
<feature type="domain" description="Core-binding (CB)" evidence="14">
    <location>
        <begin position="95"/>
        <end position="186"/>
    </location>
</feature>
<evidence type="ECO:0000256" key="1">
    <source>
        <dbReference type="ARBA" id="ARBA00004496"/>
    </source>
</evidence>
<organism evidence="15 16">
    <name type="scientific">Arthrobacter caoxuetaonis</name>
    <dbReference type="NCBI Taxonomy" id="2886935"/>
    <lineage>
        <taxon>Bacteria</taxon>
        <taxon>Bacillati</taxon>
        <taxon>Actinomycetota</taxon>
        <taxon>Actinomycetes</taxon>
        <taxon>Micrococcales</taxon>
        <taxon>Micrococcaceae</taxon>
        <taxon>Arthrobacter</taxon>
    </lineage>
</organism>
<keyword evidence="5 11" id="KW-0132">Cell division</keyword>
<dbReference type="GO" id="GO:0006313">
    <property type="term" value="P:DNA transposition"/>
    <property type="evidence" value="ECO:0007669"/>
    <property type="project" value="UniProtKB-UniRule"/>
</dbReference>
<dbReference type="AlphaFoldDB" id="A0A9X1MHZ0"/>
<comment type="caution">
    <text evidence="15">The sequence shown here is derived from an EMBL/GenBank/DDBJ whole genome shotgun (WGS) entry which is preliminary data.</text>
</comment>
<evidence type="ECO:0000256" key="5">
    <source>
        <dbReference type="ARBA" id="ARBA00022618"/>
    </source>
</evidence>
<keyword evidence="10 11" id="KW-0131">Cell cycle</keyword>
<dbReference type="InterPro" id="IPR050090">
    <property type="entry name" value="Tyrosine_recombinase_XerCD"/>
</dbReference>
<feature type="active site" description="O-(3'-phospho-DNA)-tyrosine intermediate" evidence="11">
    <location>
        <position position="384"/>
    </location>
</feature>
<dbReference type="NCBIfam" id="NF001399">
    <property type="entry name" value="PRK00283.1"/>
    <property type="match status" value="1"/>
</dbReference>
<dbReference type="PROSITE" id="PS51898">
    <property type="entry name" value="TYR_RECOMBINASE"/>
    <property type="match status" value="1"/>
</dbReference>
<evidence type="ECO:0000256" key="6">
    <source>
        <dbReference type="ARBA" id="ARBA00022829"/>
    </source>
</evidence>
<dbReference type="GO" id="GO:0007059">
    <property type="term" value="P:chromosome segregation"/>
    <property type="evidence" value="ECO:0007669"/>
    <property type="project" value="UniProtKB-UniRule"/>
</dbReference>